<reference evidence="1" key="1">
    <citation type="submission" date="2017-08" db="EMBL/GenBank/DDBJ databases">
        <authorList>
            <person name="Polle J.E."/>
            <person name="Barry K."/>
            <person name="Cushman J."/>
            <person name="Schmutz J."/>
            <person name="Tran D."/>
            <person name="Hathwaick L.T."/>
            <person name="Yim W.C."/>
            <person name="Jenkins J."/>
            <person name="Mckie-Krisberg Z.M."/>
            <person name="Prochnik S."/>
            <person name="Lindquist E."/>
            <person name="Dockter R.B."/>
            <person name="Adam C."/>
            <person name="Molina H."/>
            <person name="Bunkerborg J."/>
            <person name="Jin E."/>
            <person name="Buchheim M."/>
            <person name="Magnuson J."/>
        </authorList>
    </citation>
    <scope>NUCLEOTIDE SEQUENCE</scope>
    <source>
        <strain evidence="1">CCAP 19/18</strain>
    </source>
</reference>
<comment type="caution">
    <text evidence="1">The sequence shown here is derived from an EMBL/GenBank/DDBJ whole genome shotgun (WGS) entry which is preliminary data.</text>
</comment>
<dbReference type="Proteomes" id="UP000815325">
    <property type="component" value="Unassembled WGS sequence"/>
</dbReference>
<protein>
    <submittedName>
        <fullName evidence="1">Uncharacterized protein</fullName>
    </submittedName>
</protein>
<evidence type="ECO:0000313" key="2">
    <source>
        <dbReference type="Proteomes" id="UP000815325"/>
    </source>
</evidence>
<organism evidence="1 2">
    <name type="scientific">Dunaliella salina</name>
    <name type="common">Green alga</name>
    <name type="synonym">Protococcus salinus</name>
    <dbReference type="NCBI Taxonomy" id="3046"/>
    <lineage>
        <taxon>Eukaryota</taxon>
        <taxon>Viridiplantae</taxon>
        <taxon>Chlorophyta</taxon>
        <taxon>core chlorophytes</taxon>
        <taxon>Chlorophyceae</taxon>
        <taxon>CS clade</taxon>
        <taxon>Chlamydomonadales</taxon>
        <taxon>Dunaliellaceae</taxon>
        <taxon>Dunaliella</taxon>
    </lineage>
</organism>
<gene>
    <name evidence="1" type="ORF">DUNSADRAFT_8383</name>
</gene>
<proteinExistence type="predicted"/>
<evidence type="ECO:0000313" key="1">
    <source>
        <dbReference type="EMBL" id="KAF5825584.1"/>
    </source>
</evidence>
<accession>A0ABQ7FSW0</accession>
<name>A0ABQ7FSW0_DUNSA</name>
<keyword evidence="2" id="KW-1185">Reference proteome</keyword>
<feature type="non-terminal residue" evidence="1">
    <location>
        <position position="1"/>
    </location>
</feature>
<sequence>PHPQLAGDSLQGESSWVYPLRHNKAQPSGAAAGANKMPCIDTLSDFVHHKYGQRRRQPATHDGLMYAGGVKDDSGDQLDKLLREYAQSGNIRVLGERNGAW</sequence>
<dbReference type="EMBL" id="MU072449">
    <property type="protein sequence ID" value="KAF5825584.1"/>
    <property type="molecule type" value="Genomic_DNA"/>
</dbReference>